<keyword evidence="1" id="KW-0969">Cilium</keyword>
<dbReference type="Proteomes" id="UP001157353">
    <property type="component" value="Unassembled WGS sequence"/>
</dbReference>
<evidence type="ECO:0000313" key="1">
    <source>
        <dbReference type="EMBL" id="GLS90876.1"/>
    </source>
</evidence>
<dbReference type="PANTHER" id="PTHR43628">
    <property type="entry name" value="ACTIVATOR OF C KINASE PROTEIN 1-RELATED"/>
    <property type="match status" value="1"/>
</dbReference>
<dbReference type="SMART" id="SM00671">
    <property type="entry name" value="SEL1"/>
    <property type="match status" value="2"/>
</dbReference>
<gene>
    <name evidence="1" type="ORF">GCM10007916_19430</name>
</gene>
<name>A0ABQ6E0K3_9GAMM</name>
<proteinExistence type="predicted"/>
<keyword evidence="1" id="KW-0282">Flagellum</keyword>
<sequence length="209" mass="23995">MLMFAYCSSLLASNSIASIYNDYYGNYEVVQLYTQDELNTLINKNKHLQRVRKDECQLVEDIQAHALKIKEPSYVFLWGDMLAWGVCVDRDASLGIHYIKESAKQGLLPAIEQLGRYYEKGILVHQNKERAIIYYREAALQGFLNAQINYVQMLNQGYGSPLDYEQAYSALFHSVISDKKTQQKATKLLSLLANKMPENILKRARVEAI</sequence>
<accession>A0ABQ6E0K3</accession>
<organism evidence="1 2">
    <name type="scientific">Psychromonas marina</name>
    <dbReference type="NCBI Taxonomy" id="88364"/>
    <lineage>
        <taxon>Bacteria</taxon>
        <taxon>Pseudomonadati</taxon>
        <taxon>Pseudomonadota</taxon>
        <taxon>Gammaproteobacteria</taxon>
        <taxon>Alteromonadales</taxon>
        <taxon>Psychromonadaceae</taxon>
        <taxon>Psychromonas</taxon>
    </lineage>
</organism>
<keyword evidence="1" id="KW-0966">Cell projection</keyword>
<dbReference type="SUPFAM" id="SSF81901">
    <property type="entry name" value="HCP-like"/>
    <property type="match status" value="1"/>
</dbReference>
<protein>
    <submittedName>
        <fullName evidence="1">Sodium-type flagellar protein MotX</fullName>
    </submittedName>
</protein>
<dbReference type="InterPro" id="IPR052945">
    <property type="entry name" value="Mitotic_Regulator"/>
</dbReference>
<dbReference type="Pfam" id="PF08238">
    <property type="entry name" value="Sel1"/>
    <property type="match status" value="2"/>
</dbReference>
<dbReference type="EMBL" id="BSPQ01000005">
    <property type="protein sequence ID" value="GLS90876.1"/>
    <property type="molecule type" value="Genomic_DNA"/>
</dbReference>
<keyword evidence="2" id="KW-1185">Reference proteome</keyword>
<dbReference type="Gene3D" id="1.25.40.10">
    <property type="entry name" value="Tetratricopeptide repeat domain"/>
    <property type="match status" value="1"/>
</dbReference>
<dbReference type="PANTHER" id="PTHR43628:SF1">
    <property type="entry name" value="CHITIN SYNTHASE REGULATORY FACTOR 2-RELATED"/>
    <property type="match status" value="1"/>
</dbReference>
<reference evidence="2" key="1">
    <citation type="journal article" date="2019" name="Int. J. Syst. Evol. Microbiol.">
        <title>The Global Catalogue of Microorganisms (GCM) 10K type strain sequencing project: providing services to taxonomists for standard genome sequencing and annotation.</title>
        <authorList>
            <consortium name="The Broad Institute Genomics Platform"/>
            <consortium name="The Broad Institute Genome Sequencing Center for Infectious Disease"/>
            <person name="Wu L."/>
            <person name="Ma J."/>
        </authorList>
    </citation>
    <scope>NUCLEOTIDE SEQUENCE [LARGE SCALE GENOMIC DNA]</scope>
    <source>
        <strain evidence="2">NBRC 103166</strain>
    </source>
</reference>
<dbReference type="InterPro" id="IPR011990">
    <property type="entry name" value="TPR-like_helical_dom_sf"/>
</dbReference>
<evidence type="ECO:0000313" key="2">
    <source>
        <dbReference type="Proteomes" id="UP001157353"/>
    </source>
</evidence>
<dbReference type="InterPro" id="IPR006597">
    <property type="entry name" value="Sel1-like"/>
</dbReference>
<comment type="caution">
    <text evidence="1">The sequence shown here is derived from an EMBL/GenBank/DDBJ whole genome shotgun (WGS) entry which is preliminary data.</text>
</comment>